<evidence type="ECO:0000313" key="11">
    <source>
        <dbReference type="EnsemblMetazoa" id="XP_011676993"/>
    </source>
</evidence>
<dbReference type="GeneID" id="105444438"/>
<evidence type="ECO:0000256" key="1">
    <source>
        <dbReference type="ARBA" id="ARBA00004651"/>
    </source>
</evidence>
<comment type="subcellular location">
    <subcellularLocation>
        <location evidence="1">Cell membrane</location>
        <topology evidence="1">Multi-pass membrane protein</topology>
    </subcellularLocation>
</comment>
<dbReference type="Gene3D" id="1.20.1070.10">
    <property type="entry name" value="Rhodopsin 7-helix transmembrane proteins"/>
    <property type="match status" value="1"/>
</dbReference>
<keyword evidence="6 9" id="KW-0472">Membrane</keyword>
<keyword evidence="7" id="KW-0675">Receptor</keyword>
<proteinExistence type="predicted"/>
<dbReference type="CDD" id="cd00637">
    <property type="entry name" value="7tm_classA_rhodopsin-like"/>
    <property type="match status" value="1"/>
</dbReference>
<dbReference type="GO" id="GO:0007186">
    <property type="term" value="P:G protein-coupled receptor signaling pathway"/>
    <property type="evidence" value="ECO:0000318"/>
    <property type="project" value="GO_Central"/>
</dbReference>
<dbReference type="GO" id="GO:0005886">
    <property type="term" value="C:plasma membrane"/>
    <property type="evidence" value="ECO:0000318"/>
    <property type="project" value="GO_Central"/>
</dbReference>
<dbReference type="GO" id="GO:0001609">
    <property type="term" value="F:G protein-coupled adenosine receptor activity"/>
    <property type="evidence" value="ECO:0000318"/>
    <property type="project" value="GO_Central"/>
</dbReference>
<dbReference type="Proteomes" id="UP000007110">
    <property type="component" value="Unassembled WGS sequence"/>
</dbReference>
<feature type="transmembrane region" description="Helical" evidence="9">
    <location>
        <begin position="142"/>
        <end position="161"/>
    </location>
</feature>
<dbReference type="InterPro" id="IPR050569">
    <property type="entry name" value="TAAR"/>
</dbReference>
<feature type="transmembrane region" description="Helical" evidence="9">
    <location>
        <begin position="199"/>
        <end position="224"/>
    </location>
</feature>
<dbReference type="PANTHER" id="PTHR24249:SF411">
    <property type="entry name" value="G-PROTEIN COUPLED RECEPTORS FAMILY 1 PROFILE DOMAIN-CONTAINING PROTEIN"/>
    <property type="match status" value="1"/>
</dbReference>
<sequence>MDSGFSSPSPVMNTTLSYGPGLSKHIKATFFSVMIILTIVFNSFALVVLYRWRRDFDGISRLMFRSLATADLAGGVLIFVSEGMVMGLGHGYAFEEACHFIPFVCSFVVFSSIYHVVLMNIQRYLAICYPFRYARLATAKRLVFLLLAMKCAFLGISFQYLPVQGFPFNSFMRAWCHNNSLPIDPDDYATIDVGTYATIHLAISGTLYIIPFVLLTFINSRLLLIARRASRRRHVSVQRYQESSNTQMCTLGLKGLRTILIITSLYYVSVIPLFVAVCAVIWHPPLGRQGYDALFFVSSAVLLSSCWWNVPVYMSTSATVHKRALELWQKLACFKRVR</sequence>
<dbReference type="FunCoup" id="A0A7M7HM29">
    <property type="interactions" value="654"/>
</dbReference>
<feature type="transmembrane region" description="Helical" evidence="9">
    <location>
        <begin position="62"/>
        <end position="80"/>
    </location>
</feature>
<dbReference type="SUPFAM" id="SSF81321">
    <property type="entry name" value="Family A G protein-coupled receptor-like"/>
    <property type="match status" value="1"/>
</dbReference>
<feature type="transmembrane region" description="Helical" evidence="9">
    <location>
        <begin position="100"/>
        <end position="121"/>
    </location>
</feature>
<reference evidence="11" key="2">
    <citation type="submission" date="2021-01" db="UniProtKB">
        <authorList>
            <consortium name="EnsemblMetazoa"/>
        </authorList>
    </citation>
    <scope>IDENTIFICATION</scope>
</reference>
<accession>A0A7M7HM29</accession>
<keyword evidence="4 9" id="KW-1133">Transmembrane helix</keyword>
<evidence type="ECO:0000256" key="8">
    <source>
        <dbReference type="ARBA" id="ARBA00023224"/>
    </source>
</evidence>
<dbReference type="InterPro" id="IPR017452">
    <property type="entry name" value="GPCR_Rhodpsn_7TM"/>
</dbReference>
<evidence type="ECO:0000256" key="6">
    <source>
        <dbReference type="ARBA" id="ARBA00023136"/>
    </source>
</evidence>
<dbReference type="InParanoid" id="A0A7M7HM29"/>
<dbReference type="OrthoDB" id="6144223at2759"/>
<evidence type="ECO:0000259" key="10">
    <source>
        <dbReference type="PROSITE" id="PS50262"/>
    </source>
</evidence>
<evidence type="ECO:0000256" key="5">
    <source>
        <dbReference type="ARBA" id="ARBA00023040"/>
    </source>
</evidence>
<keyword evidence="3 9" id="KW-0812">Transmembrane</keyword>
<protein>
    <recommendedName>
        <fullName evidence="10">G-protein coupled receptors family 1 profile domain-containing protein</fullName>
    </recommendedName>
</protein>
<keyword evidence="5" id="KW-0297">G-protein coupled receptor</keyword>
<evidence type="ECO:0000256" key="2">
    <source>
        <dbReference type="ARBA" id="ARBA00022475"/>
    </source>
</evidence>
<dbReference type="InterPro" id="IPR000276">
    <property type="entry name" value="GPCR_Rhodpsn"/>
</dbReference>
<feature type="domain" description="G-protein coupled receptors family 1 profile" evidence="10">
    <location>
        <begin position="41"/>
        <end position="313"/>
    </location>
</feature>
<organism evidence="11 12">
    <name type="scientific">Strongylocentrotus purpuratus</name>
    <name type="common">Purple sea urchin</name>
    <dbReference type="NCBI Taxonomy" id="7668"/>
    <lineage>
        <taxon>Eukaryota</taxon>
        <taxon>Metazoa</taxon>
        <taxon>Echinodermata</taxon>
        <taxon>Eleutherozoa</taxon>
        <taxon>Echinozoa</taxon>
        <taxon>Echinoidea</taxon>
        <taxon>Euechinoidea</taxon>
        <taxon>Echinacea</taxon>
        <taxon>Camarodonta</taxon>
        <taxon>Echinidea</taxon>
        <taxon>Strongylocentrotidae</taxon>
        <taxon>Strongylocentrotus</taxon>
    </lineage>
</organism>
<dbReference type="RefSeq" id="XP_011676993.1">
    <property type="nucleotide sequence ID" value="XM_011678691.1"/>
</dbReference>
<keyword evidence="8" id="KW-0807">Transducer</keyword>
<dbReference type="PRINTS" id="PR00237">
    <property type="entry name" value="GPCRRHODOPSN"/>
</dbReference>
<dbReference type="OMA" id="SSCWWNV"/>
<feature type="transmembrane region" description="Helical" evidence="9">
    <location>
        <begin position="294"/>
        <end position="314"/>
    </location>
</feature>
<dbReference type="PROSITE" id="PS50262">
    <property type="entry name" value="G_PROTEIN_RECEP_F1_2"/>
    <property type="match status" value="1"/>
</dbReference>
<dbReference type="Pfam" id="PF00001">
    <property type="entry name" value="7tm_1"/>
    <property type="match status" value="1"/>
</dbReference>
<keyword evidence="12" id="KW-1185">Reference proteome</keyword>
<name>A0A7M7HM29_STRPU</name>
<dbReference type="EnsemblMetazoa" id="XM_011678691">
    <property type="protein sequence ID" value="XP_011676993"/>
    <property type="gene ID" value="LOC105444438"/>
</dbReference>
<evidence type="ECO:0000256" key="3">
    <source>
        <dbReference type="ARBA" id="ARBA00022692"/>
    </source>
</evidence>
<evidence type="ECO:0000313" key="12">
    <source>
        <dbReference type="Proteomes" id="UP000007110"/>
    </source>
</evidence>
<keyword evidence="2" id="KW-1003">Cell membrane</keyword>
<feature type="transmembrane region" description="Helical" evidence="9">
    <location>
        <begin position="258"/>
        <end position="282"/>
    </location>
</feature>
<reference evidence="12" key="1">
    <citation type="submission" date="2015-02" db="EMBL/GenBank/DDBJ databases">
        <title>Genome sequencing for Strongylocentrotus purpuratus.</title>
        <authorList>
            <person name="Murali S."/>
            <person name="Liu Y."/>
            <person name="Vee V."/>
            <person name="English A."/>
            <person name="Wang M."/>
            <person name="Skinner E."/>
            <person name="Han Y."/>
            <person name="Muzny D.M."/>
            <person name="Worley K.C."/>
            <person name="Gibbs R.A."/>
        </authorList>
    </citation>
    <scope>NUCLEOTIDE SEQUENCE</scope>
</reference>
<dbReference type="PANTHER" id="PTHR24249">
    <property type="entry name" value="HISTAMINE RECEPTOR-RELATED G-PROTEIN COUPLED RECEPTOR"/>
    <property type="match status" value="1"/>
</dbReference>
<dbReference type="AlphaFoldDB" id="A0A7M7HM29"/>
<evidence type="ECO:0000256" key="4">
    <source>
        <dbReference type="ARBA" id="ARBA00022989"/>
    </source>
</evidence>
<evidence type="ECO:0000256" key="7">
    <source>
        <dbReference type="ARBA" id="ARBA00023170"/>
    </source>
</evidence>
<dbReference type="KEGG" id="spu:105444438"/>
<feature type="transmembrane region" description="Helical" evidence="9">
    <location>
        <begin position="28"/>
        <end position="50"/>
    </location>
</feature>
<evidence type="ECO:0000256" key="9">
    <source>
        <dbReference type="SAM" id="Phobius"/>
    </source>
</evidence>